<keyword evidence="1" id="KW-0472">Membrane</keyword>
<evidence type="ECO:0000313" key="3">
    <source>
        <dbReference type="Proteomes" id="UP000054350"/>
    </source>
</evidence>
<gene>
    <name evidence="2" type="ORF">AMAG_16711</name>
</gene>
<feature type="transmembrane region" description="Helical" evidence="1">
    <location>
        <begin position="94"/>
        <end position="112"/>
    </location>
</feature>
<reference evidence="2 3" key="1">
    <citation type="submission" date="2009-11" db="EMBL/GenBank/DDBJ databases">
        <title>Annotation of Allomyces macrogynus ATCC 38327.</title>
        <authorList>
            <consortium name="The Broad Institute Genome Sequencing Platform"/>
            <person name="Russ C."/>
            <person name="Cuomo C."/>
            <person name="Burger G."/>
            <person name="Gray M.W."/>
            <person name="Holland P.W.H."/>
            <person name="King N."/>
            <person name="Lang F.B.F."/>
            <person name="Roger A.J."/>
            <person name="Ruiz-Trillo I."/>
            <person name="Young S.K."/>
            <person name="Zeng Q."/>
            <person name="Gargeya S."/>
            <person name="Fitzgerald M."/>
            <person name="Haas B."/>
            <person name="Abouelleil A."/>
            <person name="Alvarado L."/>
            <person name="Arachchi H.M."/>
            <person name="Berlin A."/>
            <person name="Chapman S.B."/>
            <person name="Gearin G."/>
            <person name="Goldberg J."/>
            <person name="Griggs A."/>
            <person name="Gujja S."/>
            <person name="Hansen M."/>
            <person name="Heiman D."/>
            <person name="Howarth C."/>
            <person name="Larimer J."/>
            <person name="Lui A."/>
            <person name="MacDonald P.J.P."/>
            <person name="McCowen C."/>
            <person name="Montmayeur A."/>
            <person name="Murphy C."/>
            <person name="Neiman D."/>
            <person name="Pearson M."/>
            <person name="Priest M."/>
            <person name="Roberts A."/>
            <person name="Saif S."/>
            <person name="Shea T."/>
            <person name="Sisk P."/>
            <person name="Stolte C."/>
            <person name="Sykes S."/>
            <person name="Wortman J."/>
            <person name="Nusbaum C."/>
            <person name="Birren B."/>
        </authorList>
    </citation>
    <scope>NUCLEOTIDE SEQUENCE [LARGE SCALE GENOMIC DNA]</scope>
    <source>
        <strain evidence="2 3">ATCC 38327</strain>
    </source>
</reference>
<evidence type="ECO:0000313" key="2">
    <source>
        <dbReference type="EMBL" id="KNE72228.1"/>
    </source>
</evidence>
<keyword evidence="1" id="KW-0812">Transmembrane</keyword>
<reference evidence="3" key="2">
    <citation type="submission" date="2009-11" db="EMBL/GenBank/DDBJ databases">
        <title>The Genome Sequence of Allomyces macrogynus strain ATCC 38327.</title>
        <authorList>
            <consortium name="The Broad Institute Genome Sequencing Platform"/>
            <person name="Russ C."/>
            <person name="Cuomo C."/>
            <person name="Shea T."/>
            <person name="Young S.K."/>
            <person name="Zeng Q."/>
            <person name="Koehrsen M."/>
            <person name="Haas B."/>
            <person name="Borodovsky M."/>
            <person name="Guigo R."/>
            <person name="Alvarado L."/>
            <person name="Berlin A."/>
            <person name="Borenstein D."/>
            <person name="Chen Z."/>
            <person name="Engels R."/>
            <person name="Freedman E."/>
            <person name="Gellesch M."/>
            <person name="Goldberg J."/>
            <person name="Griggs A."/>
            <person name="Gujja S."/>
            <person name="Heiman D."/>
            <person name="Hepburn T."/>
            <person name="Howarth C."/>
            <person name="Jen D."/>
            <person name="Larson L."/>
            <person name="Lewis B."/>
            <person name="Mehta T."/>
            <person name="Park D."/>
            <person name="Pearson M."/>
            <person name="Roberts A."/>
            <person name="Saif S."/>
            <person name="Shenoy N."/>
            <person name="Sisk P."/>
            <person name="Stolte C."/>
            <person name="Sykes S."/>
            <person name="Walk T."/>
            <person name="White J."/>
            <person name="Yandava C."/>
            <person name="Burger G."/>
            <person name="Gray M.W."/>
            <person name="Holland P.W.H."/>
            <person name="King N."/>
            <person name="Lang F.B.F."/>
            <person name="Roger A.J."/>
            <person name="Ruiz-Trillo I."/>
            <person name="Lander E."/>
            <person name="Nusbaum C."/>
        </authorList>
    </citation>
    <scope>NUCLEOTIDE SEQUENCE [LARGE SCALE GENOMIC DNA]</scope>
    <source>
        <strain evidence="3">ATCC 38327</strain>
    </source>
</reference>
<feature type="transmembrane region" description="Helical" evidence="1">
    <location>
        <begin position="168"/>
        <end position="193"/>
    </location>
</feature>
<feature type="transmembrane region" description="Helical" evidence="1">
    <location>
        <begin position="60"/>
        <end position="82"/>
    </location>
</feature>
<keyword evidence="3" id="KW-1185">Reference proteome</keyword>
<dbReference type="Proteomes" id="UP000054350">
    <property type="component" value="Unassembled WGS sequence"/>
</dbReference>
<keyword evidence="1" id="KW-1133">Transmembrane helix</keyword>
<protein>
    <submittedName>
        <fullName evidence="2">Uncharacterized protein</fullName>
    </submittedName>
</protein>
<feature type="transmembrane region" description="Helical" evidence="1">
    <location>
        <begin position="29"/>
        <end position="48"/>
    </location>
</feature>
<feature type="transmembrane region" description="Helical" evidence="1">
    <location>
        <begin position="225"/>
        <end position="249"/>
    </location>
</feature>
<proteinExistence type="predicted"/>
<feature type="transmembrane region" description="Helical" evidence="1">
    <location>
        <begin position="261"/>
        <end position="281"/>
    </location>
</feature>
<sequence>MTRGRKWVTSTGLTVSDISLLNEYAAPEAMVAMAASLALSTLMLLLAITRLIKHRTAFHAGVVLGCLAFSVNDVWFFVVLAVQELPNSFELVRTLSPALAAAQIAGLSISRFRVFAATAHARWYSSRVRHTLLAINYAAAAAALTVLAWSFVGIDMHAPILTDPARKAAILAVAGMSVVIDGVLTVVSLRIVLRIRAELDESMGNGVGKVESSGKWRRRRARRGLVRKILVALSAMLVFSVAGMAVYGVSKTVVGHMVADIFPRLYCLAAMVEWYLVVDLVKDKPTGSSSSSHYATTIAHHGSHAMTATVDQAGSYSRGTVSAPIPPPAYVPPPPAAPAYGMAPSPLPPAAVDIPLVSPPPRTYLQSNVPMGGVAQFRPLPNNGGSCRPAWASERGVGSGSGGYYG</sequence>
<dbReference type="VEuPathDB" id="FungiDB:AMAG_16711"/>
<organism evidence="2 3">
    <name type="scientific">Allomyces macrogynus (strain ATCC 38327)</name>
    <name type="common">Allomyces javanicus var. macrogynus</name>
    <dbReference type="NCBI Taxonomy" id="578462"/>
    <lineage>
        <taxon>Eukaryota</taxon>
        <taxon>Fungi</taxon>
        <taxon>Fungi incertae sedis</taxon>
        <taxon>Blastocladiomycota</taxon>
        <taxon>Blastocladiomycetes</taxon>
        <taxon>Blastocladiales</taxon>
        <taxon>Blastocladiaceae</taxon>
        <taxon>Allomyces</taxon>
    </lineage>
</organism>
<dbReference type="AlphaFoldDB" id="A0A0L0TBP0"/>
<dbReference type="OrthoDB" id="5577277at2759"/>
<name>A0A0L0TBP0_ALLM3</name>
<dbReference type="EMBL" id="GG745378">
    <property type="protein sequence ID" value="KNE72228.1"/>
    <property type="molecule type" value="Genomic_DNA"/>
</dbReference>
<accession>A0A0L0TBP0</accession>
<evidence type="ECO:0000256" key="1">
    <source>
        <dbReference type="SAM" id="Phobius"/>
    </source>
</evidence>
<feature type="transmembrane region" description="Helical" evidence="1">
    <location>
        <begin position="133"/>
        <end position="152"/>
    </location>
</feature>